<organism evidence="3 4">
    <name type="scientific">Pseudomonas monteilii</name>
    <dbReference type="NCBI Taxonomy" id="76759"/>
    <lineage>
        <taxon>Bacteria</taxon>
        <taxon>Pseudomonadati</taxon>
        <taxon>Pseudomonadota</taxon>
        <taxon>Gammaproteobacteria</taxon>
        <taxon>Pseudomonadales</taxon>
        <taxon>Pseudomonadaceae</taxon>
        <taxon>Pseudomonas</taxon>
    </lineage>
</organism>
<dbReference type="RefSeq" id="WP_156867178.1">
    <property type="nucleotide sequence ID" value="NZ_JBFUNT010000002.1"/>
</dbReference>
<dbReference type="EMBL" id="WEIK01000006">
    <property type="protein sequence ID" value="MVF49449.1"/>
    <property type="molecule type" value="Genomic_DNA"/>
</dbReference>
<proteinExistence type="predicted"/>
<sequence>MSGWVKCSDRLPAPGVIVVGSGHLYGKSENGRWVEPTIFADGEFHGLGVDDDGDVAPDFDTTMRPTHWQPLPSPPTE</sequence>
<evidence type="ECO:0000256" key="1">
    <source>
        <dbReference type="SAM" id="MobiDB-lite"/>
    </source>
</evidence>
<dbReference type="Pfam" id="PF04448">
    <property type="entry name" value="DUF551"/>
    <property type="match status" value="1"/>
</dbReference>
<dbReference type="AlphaFoldDB" id="A0A7X3F1N0"/>
<accession>A0A7X3F1N0</accession>
<feature type="domain" description="DUF551" evidence="2">
    <location>
        <begin position="3"/>
        <end position="76"/>
    </location>
</feature>
<gene>
    <name evidence="3" type="ORF">F9Z43_08975</name>
</gene>
<evidence type="ECO:0000259" key="2">
    <source>
        <dbReference type="Pfam" id="PF04448"/>
    </source>
</evidence>
<reference evidence="3 4" key="1">
    <citation type="submission" date="2019-10" db="EMBL/GenBank/DDBJ databases">
        <title>XDR Pseudomonas monteilii producing IMP-16 from LCR.</title>
        <authorList>
            <person name="Ballaben A."/>
            <person name="Doi Y."/>
        </authorList>
    </citation>
    <scope>NUCLEOTIDE SEQUENCE [LARGE SCALE GENOMIC DNA]</scope>
    <source>
        <strain evidence="3 4">597/14</strain>
    </source>
</reference>
<evidence type="ECO:0000313" key="4">
    <source>
        <dbReference type="Proteomes" id="UP000440965"/>
    </source>
</evidence>
<dbReference type="InterPro" id="IPR007539">
    <property type="entry name" value="DUF551"/>
</dbReference>
<protein>
    <submittedName>
        <fullName evidence="3">DUF551 domain-containing protein</fullName>
    </submittedName>
</protein>
<comment type="caution">
    <text evidence="3">The sequence shown here is derived from an EMBL/GenBank/DDBJ whole genome shotgun (WGS) entry which is preliminary data.</text>
</comment>
<name>A0A7X3F1N0_9PSED</name>
<feature type="region of interest" description="Disordered" evidence="1">
    <location>
        <begin position="49"/>
        <end position="77"/>
    </location>
</feature>
<dbReference type="Proteomes" id="UP000440965">
    <property type="component" value="Unassembled WGS sequence"/>
</dbReference>
<evidence type="ECO:0000313" key="3">
    <source>
        <dbReference type="EMBL" id="MVF49449.1"/>
    </source>
</evidence>